<keyword evidence="2 5" id="KW-0396">Initiation factor</keyword>
<dbReference type="Pfam" id="PF01176">
    <property type="entry name" value="eIF-1a"/>
    <property type="match status" value="1"/>
</dbReference>
<dbReference type="PROSITE" id="PS01262">
    <property type="entry name" value="IF1A"/>
    <property type="match status" value="1"/>
</dbReference>
<dbReference type="Proteomes" id="UP000016887">
    <property type="component" value="Chromosome"/>
</dbReference>
<evidence type="ECO:0000313" key="7">
    <source>
        <dbReference type="EMBL" id="BAN90000.1"/>
    </source>
</evidence>
<dbReference type="SMART" id="SM00652">
    <property type="entry name" value="eIF1a"/>
    <property type="match status" value="1"/>
</dbReference>
<dbReference type="EMBL" id="AP012489">
    <property type="protein sequence ID" value="BAN90000.1"/>
    <property type="molecule type" value="Genomic_DNA"/>
</dbReference>
<accession>U3TD99</accession>
<dbReference type="KEGG" id="acj:ACAM_0531"/>
<keyword evidence="3 5" id="KW-0648">Protein biosynthesis</keyword>
<dbReference type="GeneID" id="17109983"/>
<proteinExistence type="inferred from homology"/>
<evidence type="ECO:0000256" key="1">
    <source>
        <dbReference type="ARBA" id="ARBA00007392"/>
    </source>
</evidence>
<keyword evidence="8" id="KW-1185">Reference proteome</keyword>
<dbReference type="NCBIfam" id="NF003084">
    <property type="entry name" value="PRK04012.1-3"/>
    <property type="match status" value="1"/>
</dbReference>
<name>U3TD99_9CREN</name>
<organism evidence="7 8">
    <name type="scientific">Aeropyrum camini SY1 = JCM 12091</name>
    <dbReference type="NCBI Taxonomy" id="1198449"/>
    <lineage>
        <taxon>Archaea</taxon>
        <taxon>Thermoproteota</taxon>
        <taxon>Thermoprotei</taxon>
        <taxon>Desulfurococcales</taxon>
        <taxon>Desulfurococcaceae</taxon>
        <taxon>Aeropyrum</taxon>
    </lineage>
</organism>
<reference evidence="7 8" key="1">
    <citation type="journal article" date="2013" name="Appl. Environ. Microbiol.">
        <title>Variation of the Virus-Related Elements within Syntenic Genomes of the Hyperthermophilic Archaeon Aeropyrum.</title>
        <authorList>
            <person name="Daifuku T."/>
            <person name="Yoshida T."/>
            <person name="Kitamura T."/>
            <person name="Kawaichi S."/>
            <person name="Inoue T."/>
            <person name="Nomura K."/>
            <person name="Yoshida Y."/>
            <person name="Kuno S."/>
            <person name="Sako Y."/>
        </authorList>
    </citation>
    <scope>NUCLEOTIDE SEQUENCE [LARGE SCALE GENOMIC DNA]</scope>
    <source>
        <strain evidence="7 8">SY1</strain>
    </source>
</reference>
<dbReference type="InterPro" id="IPR018104">
    <property type="entry name" value="TIF_eIF-1A_CS"/>
</dbReference>
<dbReference type="AlphaFoldDB" id="U3TD99"/>
<dbReference type="PROSITE" id="PS50832">
    <property type="entry name" value="S1_IF1_TYPE"/>
    <property type="match status" value="1"/>
</dbReference>
<evidence type="ECO:0000259" key="6">
    <source>
        <dbReference type="PROSITE" id="PS50832"/>
    </source>
</evidence>
<sequence>MARGRGRHERRGEMPLPSEDEGTMLCIVQRVVGAGFLEVLCTDGEVYMARIPGKMRRRVWMREGDVVLFLPWGTADKKGEVVYRYLRDEVRKLVEMNLLPEELVEEVAGAE</sequence>
<comment type="similarity">
    <text evidence="1 5">Belongs to the eIF-1A family.</text>
</comment>
<protein>
    <recommendedName>
        <fullName evidence="5">Translation initiation factor 1A</fullName>
        <shortName evidence="5">aIF-1A</shortName>
    </recommendedName>
</protein>
<dbReference type="STRING" id="1198449.ACAM_0531"/>
<feature type="domain" description="S1-like" evidence="6">
    <location>
        <begin position="12"/>
        <end position="86"/>
    </location>
</feature>
<dbReference type="Gene3D" id="2.40.50.140">
    <property type="entry name" value="Nucleic acid-binding proteins"/>
    <property type="match status" value="1"/>
</dbReference>
<dbReference type="SUPFAM" id="SSF50249">
    <property type="entry name" value="Nucleic acid-binding proteins"/>
    <property type="match status" value="1"/>
</dbReference>
<dbReference type="GO" id="GO:0003743">
    <property type="term" value="F:translation initiation factor activity"/>
    <property type="evidence" value="ECO:0007669"/>
    <property type="project" value="UniProtKB-UniRule"/>
</dbReference>
<dbReference type="GO" id="GO:0003723">
    <property type="term" value="F:RNA binding"/>
    <property type="evidence" value="ECO:0007669"/>
    <property type="project" value="InterPro"/>
</dbReference>
<comment type="function">
    <text evidence="4 5">Seems to be required for maximal rate of protein biosynthesis. Enhances ribosome dissociation into subunits and stabilizes the binding of the initiator Met-tRNA(I) to 40 S ribosomal subunits.</text>
</comment>
<gene>
    <name evidence="5" type="primary">eif1a</name>
    <name evidence="7" type="ORF">ACAM_0531</name>
</gene>
<dbReference type="eggNOG" id="arCOG01179">
    <property type="taxonomic scope" value="Archaea"/>
</dbReference>
<evidence type="ECO:0000256" key="2">
    <source>
        <dbReference type="ARBA" id="ARBA00022540"/>
    </source>
</evidence>
<dbReference type="OrthoDB" id="2586at2157"/>
<evidence type="ECO:0000313" key="8">
    <source>
        <dbReference type="Proteomes" id="UP000016887"/>
    </source>
</evidence>
<dbReference type="RefSeq" id="WP_022541275.1">
    <property type="nucleotide sequence ID" value="NC_022521.1"/>
</dbReference>
<dbReference type="InterPro" id="IPR006196">
    <property type="entry name" value="RNA-binding_domain_S1_IF1"/>
</dbReference>
<evidence type="ECO:0000256" key="4">
    <source>
        <dbReference type="ARBA" id="ARBA00025502"/>
    </source>
</evidence>
<dbReference type="CDD" id="cd05793">
    <property type="entry name" value="S1_IF1A"/>
    <property type="match status" value="1"/>
</dbReference>
<evidence type="ECO:0000256" key="3">
    <source>
        <dbReference type="ARBA" id="ARBA00022917"/>
    </source>
</evidence>
<dbReference type="InterPro" id="IPR001253">
    <property type="entry name" value="TIF_eIF-1A"/>
</dbReference>
<dbReference type="InterPro" id="IPR012340">
    <property type="entry name" value="NA-bd_OB-fold"/>
</dbReference>
<evidence type="ECO:0000256" key="5">
    <source>
        <dbReference type="HAMAP-Rule" id="MF_00216"/>
    </source>
</evidence>
<dbReference type="PANTHER" id="PTHR21668">
    <property type="entry name" value="EIF-1A"/>
    <property type="match status" value="1"/>
</dbReference>
<dbReference type="NCBIfam" id="NF003082">
    <property type="entry name" value="PRK04012.1-1"/>
    <property type="match status" value="1"/>
</dbReference>
<dbReference type="HAMAP" id="MF_00216">
    <property type="entry name" value="aIF_1A"/>
    <property type="match status" value="1"/>
</dbReference>